<evidence type="ECO:0000256" key="1">
    <source>
        <dbReference type="SAM" id="Coils"/>
    </source>
</evidence>
<evidence type="ECO:0000313" key="4">
    <source>
        <dbReference type="Proteomes" id="UP000295453"/>
    </source>
</evidence>
<gene>
    <name evidence="3" type="ORF">EPD65_11805</name>
</gene>
<organism evidence="3 4">
    <name type="scientific">Nocardioides jejuensis</name>
    <dbReference type="NCBI Taxonomy" id="2502782"/>
    <lineage>
        <taxon>Bacteria</taxon>
        <taxon>Bacillati</taxon>
        <taxon>Actinomycetota</taxon>
        <taxon>Actinomycetes</taxon>
        <taxon>Propionibacteriales</taxon>
        <taxon>Nocardioidaceae</taxon>
        <taxon>Nocardioides</taxon>
    </lineage>
</organism>
<keyword evidence="1" id="KW-0175">Coiled coil</keyword>
<feature type="coiled-coil region" evidence="1">
    <location>
        <begin position="58"/>
        <end position="92"/>
    </location>
</feature>
<name>A0A4R1BY93_9ACTN</name>
<evidence type="ECO:0000313" key="3">
    <source>
        <dbReference type="EMBL" id="TCJ23040.1"/>
    </source>
</evidence>
<accession>A0A4R1BY93</accession>
<dbReference type="Proteomes" id="UP000295453">
    <property type="component" value="Unassembled WGS sequence"/>
</dbReference>
<sequence>MSGYRTEPDPGQPNRCPSIDPHDTLQCGRQIHDDDRCRFGGIAWVKGTPRHISDRERAEAAEAQVAALTATAARLRAAKDELVDDRAALRVQVAALSDGITRLADGAKSAHDTAKIGFDASKRRDVTFAGQMQAFAAMEQAARALLARVDAPKPDDVKGQADAVRACGATCGPTCWVQGVFKDHEHTCTDHQLDDHRCQCGASWGACCRSKEADRG</sequence>
<proteinExistence type="predicted"/>
<evidence type="ECO:0000256" key="2">
    <source>
        <dbReference type="SAM" id="MobiDB-lite"/>
    </source>
</evidence>
<dbReference type="EMBL" id="SJZJ01000019">
    <property type="protein sequence ID" value="TCJ23040.1"/>
    <property type="molecule type" value="Genomic_DNA"/>
</dbReference>
<protein>
    <submittedName>
        <fullName evidence="3">Uncharacterized protein</fullName>
    </submittedName>
</protein>
<keyword evidence="4" id="KW-1185">Reference proteome</keyword>
<reference evidence="3 4" key="1">
    <citation type="submission" date="2019-03" db="EMBL/GenBank/DDBJ databases">
        <authorList>
            <person name="Kim M.K.M."/>
        </authorList>
    </citation>
    <scope>NUCLEOTIDE SEQUENCE [LARGE SCALE GENOMIC DNA]</scope>
    <source>
        <strain evidence="3 4">18JY15-6</strain>
    </source>
</reference>
<comment type="caution">
    <text evidence="3">The sequence shown here is derived from an EMBL/GenBank/DDBJ whole genome shotgun (WGS) entry which is preliminary data.</text>
</comment>
<dbReference type="RefSeq" id="WP_131584371.1">
    <property type="nucleotide sequence ID" value="NZ_SJZJ01000019.1"/>
</dbReference>
<dbReference type="AlphaFoldDB" id="A0A4R1BY93"/>
<feature type="region of interest" description="Disordered" evidence="2">
    <location>
        <begin position="1"/>
        <end position="22"/>
    </location>
</feature>